<name>A0A9R1C7C4_9BACT</name>
<proteinExistence type="predicted"/>
<reference evidence="2" key="1">
    <citation type="journal article" date="2022" name="Int. J. Syst. Evol. Microbiol.">
        <title>Prevotella lacticifex sp. nov., isolated from the rumen of cows.</title>
        <authorList>
            <person name="Shinkai T."/>
            <person name="Ikeyama N."/>
            <person name="Kumagai M."/>
            <person name="Ohmori H."/>
            <person name="Sakamoto M."/>
            <person name="Ohkuma M."/>
            <person name="Mitsumori M."/>
        </authorList>
    </citation>
    <scope>NUCLEOTIDE SEQUENCE</scope>
    <source>
        <strain evidence="2">R5076</strain>
    </source>
</reference>
<keyword evidence="1" id="KW-0812">Transmembrane</keyword>
<organism evidence="2 3">
    <name type="scientific">Prevotella lacticifex</name>
    <dbReference type="NCBI Taxonomy" id="2854755"/>
    <lineage>
        <taxon>Bacteria</taxon>
        <taxon>Pseudomonadati</taxon>
        <taxon>Bacteroidota</taxon>
        <taxon>Bacteroidia</taxon>
        <taxon>Bacteroidales</taxon>
        <taxon>Prevotellaceae</taxon>
        <taxon>Prevotella</taxon>
    </lineage>
</organism>
<keyword evidence="1" id="KW-0472">Membrane</keyword>
<feature type="transmembrane region" description="Helical" evidence="1">
    <location>
        <begin position="29"/>
        <end position="48"/>
    </location>
</feature>
<dbReference type="EMBL" id="BPUB01000001">
    <property type="protein sequence ID" value="GJG57372.1"/>
    <property type="molecule type" value="Genomic_DNA"/>
</dbReference>
<keyword evidence="1" id="KW-1133">Transmembrane helix</keyword>
<comment type="caution">
    <text evidence="2">The sequence shown here is derived from an EMBL/GenBank/DDBJ whole genome shotgun (WGS) entry which is preliminary data.</text>
</comment>
<evidence type="ECO:0000313" key="3">
    <source>
        <dbReference type="Proteomes" id="UP000825483"/>
    </source>
</evidence>
<sequence length="49" mass="5147">MLVAAIIIYIVLAILFGPMWPLDMFGRGGCLGQLIVAGWVALLIAGMAS</sequence>
<dbReference type="AlphaFoldDB" id="A0A9R1C7C4"/>
<gene>
    <name evidence="2" type="ORF">PRLR5076_02230</name>
</gene>
<accession>A0A9R1C7C4</accession>
<dbReference type="Proteomes" id="UP000825483">
    <property type="component" value="Unassembled WGS sequence"/>
</dbReference>
<keyword evidence="3" id="KW-1185">Reference proteome</keyword>
<evidence type="ECO:0000313" key="2">
    <source>
        <dbReference type="EMBL" id="GJG57372.1"/>
    </source>
</evidence>
<evidence type="ECO:0000256" key="1">
    <source>
        <dbReference type="SAM" id="Phobius"/>
    </source>
</evidence>
<feature type="transmembrane region" description="Helical" evidence="1">
    <location>
        <begin position="6"/>
        <end position="22"/>
    </location>
</feature>
<protein>
    <submittedName>
        <fullName evidence="2">Uncharacterized protein</fullName>
    </submittedName>
</protein>